<dbReference type="InterPro" id="IPR028941">
    <property type="entry name" value="WHIM2_dom"/>
</dbReference>
<feature type="compositionally biased region" description="Basic and acidic residues" evidence="16">
    <location>
        <begin position="987"/>
        <end position="1003"/>
    </location>
</feature>
<feature type="compositionally biased region" description="Basic and acidic residues" evidence="16">
    <location>
        <begin position="670"/>
        <end position="683"/>
    </location>
</feature>
<dbReference type="Gene3D" id="3.30.40.10">
    <property type="entry name" value="Zinc/RING finger domain, C3HC4 (zinc finger)"/>
    <property type="match status" value="2"/>
</dbReference>
<dbReference type="FunFam" id="3.30.40.10:FF:000036">
    <property type="entry name" value="nucleosome-remodeling factor subunit BPTF isoform X1"/>
    <property type="match status" value="1"/>
</dbReference>
<dbReference type="PROSITE" id="PS50827">
    <property type="entry name" value="DDT"/>
    <property type="match status" value="1"/>
</dbReference>
<feature type="compositionally biased region" description="Polar residues" evidence="16">
    <location>
        <begin position="638"/>
        <end position="656"/>
    </location>
</feature>
<evidence type="ECO:0000256" key="10">
    <source>
        <dbReference type="ARBA" id="ARBA00023117"/>
    </source>
</evidence>
<dbReference type="CDD" id="cd05509">
    <property type="entry name" value="Bromo_gcn5_like"/>
    <property type="match status" value="1"/>
</dbReference>
<evidence type="ECO:0000256" key="1">
    <source>
        <dbReference type="ARBA" id="ARBA00004123"/>
    </source>
</evidence>
<dbReference type="VGNC" id="VGNC:26550">
    <property type="gene designation" value="BPTF"/>
</dbReference>
<keyword evidence="10 13" id="KW-0103">Bromodomain</keyword>
<evidence type="ECO:0000256" key="6">
    <source>
        <dbReference type="ARBA" id="ARBA00022833"/>
    </source>
</evidence>
<feature type="compositionally biased region" description="Basic and acidic residues" evidence="16">
    <location>
        <begin position="2727"/>
        <end position="2742"/>
    </location>
</feature>
<dbReference type="Pfam" id="PF00439">
    <property type="entry name" value="Bromodomain"/>
    <property type="match status" value="1"/>
</dbReference>
<dbReference type="SMART" id="SM00571">
    <property type="entry name" value="DDT"/>
    <property type="match status" value="1"/>
</dbReference>
<evidence type="ECO:0000313" key="21">
    <source>
        <dbReference type="Proteomes" id="UP000009136"/>
    </source>
</evidence>
<dbReference type="SUPFAM" id="SSF47370">
    <property type="entry name" value="Bromodomain"/>
    <property type="match status" value="1"/>
</dbReference>
<dbReference type="SMART" id="SM00249">
    <property type="entry name" value="PHD"/>
    <property type="match status" value="2"/>
</dbReference>
<dbReference type="InterPro" id="IPR036427">
    <property type="entry name" value="Bromodomain-like_sf"/>
</dbReference>
<evidence type="ECO:0000256" key="13">
    <source>
        <dbReference type="PROSITE-ProRule" id="PRU00035"/>
    </source>
</evidence>
<dbReference type="GO" id="GO:0043565">
    <property type="term" value="F:sequence-specific DNA binding"/>
    <property type="evidence" value="ECO:0007669"/>
    <property type="project" value="Ensembl"/>
</dbReference>
<feature type="compositionally biased region" description="Polar residues" evidence="16">
    <location>
        <begin position="2238"/>
        <end position="2262"/>
    </location>
</feature>
<feature type="region of interest" description="Disordered" evidence="16">
    <location>
        <begin position="2351"/>
        <end position="2567"/>
    </location>
</feature>
<feature type="compositionally biased region" description="Basic and acidic residues" evidence="16">
    <location>
        <begin position="577"/>
        <end position="635"/>
    </location>
</feature>
<feature type="region of interest" description="Disordered" evidence="16">
    <location>
        <begin position="1980"/>
        <end position="2009"/>
    </location>
</feature>
<dbReference type="CTD" id="2186"/>
<reference evidence="20" key="3">
    <citation type="submission" date="2025-09" db="UniProtKB">
        <authorList>
            <consortium name="Ensembl"/>
        </authorList>
    </citation>
    <scope>IDENTIFICATION</scope>
    <source>
        <strain evidence="20">Hereford</strain>
    </source>
</reference>
<evidence type="ECO:0000256" key="5">
    <source>
        <dbReference type="ARBA" id="ARBA00022771"/>
    </source>
</evidence>
<evidence type="ECO:0000256" key="15">
    <source>
        <dbReference type="SAM" id="Coils"/>
    </source>
</evidence>
<dbReference type="SMART" id="SM00297">
    <property type="entry name" value="BROMO"/>
    <property type="match status" value="1"/>
</dbReference>
<feature type="compositionally biased region" description="Polar residues" evidence="16">
    <location>
        <begin position="2369"/>
        <end position="2383"/>
    </location>
</feature>
<dbReference type="GO" id="GO:0007492">
    <property type="term" value="P:endoderm development"/>
    <property type="evidence" value="ECO:0007669"/>
    <property type="project" value="Ensembl"/>
</dbReference>
<evidence type="ECO:0000256" key="16">
    <source>
        <dbReference type="SAM" id="MobiDB-lite"/>
    </source>
</evidence>
<dbReference type="GO" id="GO:0008270">
    <property type="term" value="F:zinc ion binding"/>
    <property type="evidence" value="ECO:0007669"/>
    <property type="project" value="UniProtKB-KW"/>
</dbReference>
<feature type="compositionally biased region" description="Polar residues" evidence="16">
    <location>
        <begin position="1225"/>
        <end position="1238"/>
    </location>
</feature>
<feature type="compositionally biased region" description="Polar residues" evidence="16">
    <location>
        <begin position="2469"/>
        <end position="2511"/>
    </location>
</feature>
<dbReference type="PROSITE" id="PS01359">
    <property type="entry name" value="ZF_PHD_1"/>
    <property type="match status" value="2"/>
</dbReference>
<evidence type="ECO:0000256" key="12">
    <source>
        <dbReference type="ARBA" id="ARBA00023242"/>
    </source>
</evidence>
<feature type="compositionally biased region" description="Low complexity" evidence="16">
    <location>
        <begin position="2830"/>
        <end position="2840"/>
    </location>
</feature>
<keyword evidence="9 15" id="KW-0175">Coiled coil</keyword>
<keyword evidence="11" id="KW-0804">Transcription</keyword>
<dbReference type="Gene3D" id="1.20.920.10">
    <property type="entry name" value="Bromodomain-like"/>
    <property type="match status" value="1"/>
</dbReference>
<dbReference type="InterPro" id="IPR001965">
    <property type="entry name" value="Znf_PHD"/>
</dbReference>
<feature type="compositionally biased region" description="Polar residues" evidence="16">
    <location>
        <begin position="1270"/>
        <end position="1280"/>
    </location>
</feature>
<keyword evidence="21" id="KW-1185">Reference proteome</keyword>
<feature type="region of interest" description="Disordered" evidence="16">
    <location>
        <begin position="2238"/>
        <end position="2276"/>
    </location>
</feature>
<evidence type="ECO:0000256" key="14">
    <source>
        <dbReference type="PROSITE-ProRule" id="PRU00146"/>
    </source>
</evidence>
<evidence type="ECO:0000313" key="20">
    <source>
        <dbReference type="Ensembl" id="ENSBTAP00000019440.7"/>
    </source>
</evidence>
<dbReference type="InterPro" id="IPR038028">
    <property type="entry name" value="BPTF"/>
</dbReference>
<comment type="subcellular location">
    <subcellularLocation>
        <location evidence="1">Nucleus</location>
    </subcellularLocation>
</comment>
<feature type="compositionally biased region" description="Basic and acidic residues" evidence="16">
    <location>
        <begin position="1489"/>
        <end position="1504"/>
    </location>
</feature>
<feature type="region of interest" description="Disordered" evidence="16">
    <location>
        <begin position="2727"/>
        <end position="2747"/>
    </location>
</feature>
<dbReference type="VEuPathDB" id="HostDB:ENSBTAG00000014598"/>
<feature type="compositionally biased region" description="Low complexity" evidence="16">
    <location>
        <begin position="195"/>
        <end position="208"/>
    </location>
</feature>
<feature type="compositionally biased region" description="Polar residues" evidence="16">
    <location>
        <begin position="697"/>
        <end position="714"/>
    </location>
</feature>
<feature type="domain" description="PHD-type" evidence="18">
    <location>
        <begin position="2876"/>
        <end position="2927"/>
    </location>
</feature>
<feature type="compositionally biased region" description="Acidic residues" evidence="16">
    <location>
        <begin position="132"/>
        <end position="191"/>
    </location>
</feature>
<dbReference type="InterPro" id="IPR019786">
    <property type="entry name" value="Zinc_finger_PHD-type_CS"/>
</dbReference>
<feature type="region of interest" description="Disordered" evidence="16">
    <location>
        <begin position="1"/>
        <end position="232"/>
    </location>
</feature>
<dbReference type="FunFam" id="1.20.920.10:FF:000018">
    <property type="entry name" value="nucleosome-remodeling factor subunit BPTF isoform X1"/>
    <property type="match status" value="1"/>
</dbReference>
<feature type="region of interest" description="Disordered" evidence="16">
    <location>
        <begin position="1066"/>
        <end position="1157"/>
    </location>
</feature>
<dbReference type="RefSeq" id="XP_024836724.1">
    <property type="nucleotide sequence ID" value="XM_024980956.2"/>
</dbReference>
<keyword evidence="4" id="KW-0677">Repeat</keyword>
<feature type="compositionally biased region" description="Basic and acidic residues" evidence="16">
    <location>
        <begin position="2847"/>
        <end position="2856"/>
    </location>
</feature>
<keyword evidence="7" id="KW-0156">Chromatin regulator</keyword>
<dbReference type="GeneID" id="532986"/>
<dbReference type="InterPro" id="IPR019787">
    <property type="entry name" value="Znf_PHD-finger"/>
</dbReference>
<feature type="region of interest" description="Disordered" evidence="16">
    <location>
        <begin position="577"/>
        <end position="780"/>
    </location>
</feature>
<feature type="compositionally biased region" description="Basic and acidic residues" evidence="16">
    <location>
        <begin position="1516"/>
        <end position="1531"/>
    </location>
</feature>
<dbReference type="GeneTree" id="ENSGT00940000154830"/>
<feature type="region of interest" description="Disordered" evidence="16">
    <location>
        <begin position="1207"/>
        <end position="1288"/>
    </location>
</feature>
<keyword evidence="3" id="KW-0479">Metal-binding</keyword>
<feature type="compositionally biased region" description="Low complexity" evidence="16">
    <location>
        <begin position="2351"/>
        <end position="2368"/>
    </location>
</feature>
<dbReference type="GO" id="GO:0008094">
    <property type="term" value="F:ATP-dependent activity, acting on DNA"/>
    <property type="evidence" value="ECO:0007669"/>
    <property type="project" value="Ensembl"/>
</dbReference>
<dbReference type="GO" id="GO:0000122">
    <property type="term" value="P:negative regulation of transcription by RNA polymerase II"/>
    <property type="evidence" value="ECO:0007669"/>
    <property type="project" value="Ensembl"/>
</dbReference>
<feature type="compositionally biased region" description="Pro residues" evidence="16">
    <location>
        <begin position="2557"/>
        <end position="2567"/>
    </location>
</feature>
<dbReference type="KEGG" id="bta:532986"/>
<dbReference type="CDD" id="cd15560">
    <property type="entry name" value="PHD2_3_BPTF"/>
    <property type="match status" value="1"/>
</dbReference>
<dbReference type="Bgee" id="ENSBTAG00000014598">
    <property type="expression patterns" value="Expressed in spermatid and 111 other cell types or tissues"/>
</dbReference>
<gene>
    <name evidence="20 22" type="primary">BPTF</name>
</gene>
<dbReference type="FunFam" id="3.30.40.10:FF:000048">
    <property type="entry name" value="nucleosome-remodeling factor subunit BPTF isoform X1"/>
    <property type="match status" value="1"/>
</dbReference>
<organism evidence="20 21">
    <name type="scientific">Bos taurus</name>
    <name type="common">Bovine</name>
    <dbReference type="NCBI Taxonomy" id="9913"/>
    <lineage>
        <taxon>Eukaryota</taxon>
        <taxon>Metazoa</taxon>
        <taxon>Chordata</taxon>
        <taxon>Craniata</taxon>
        <taxon>Vertebrata</taxon>
        <taxon>Euteleostomi</taxon>
        <taxon>Mammalia</taxon>
        <taxon>Eutheria</taxon>
        <taxon>Laurasiatheria</taxon>
        <taxon>Artiodactyla</taxon>
        <taxon>Ruminantia</taxon>
        <taxon>Pecora</taxon>
        <taxon>Bovidae</taxon>
        <taxon>Bovinae</taxon>
        <taxon>Bos</taxon>
    </lineage>
</organism>
<dbReference type="Proteomes" id="UP000009136">
    <property type="component" value="Chromosome 19"/>
</dbReference>
<feature type="compositionally biased region" description="Polar residues" evidence="16">
    <location>
        <begin position="1440"/>
        <end position="1457"/>
    </location>
</feature>
<evidence type="ECO:0000259" key="17">
    <source>
        <dbReference type="PROSITE" id="PS50014"/>
    </source>
</evidence>
<protein>
    <submittedName>
        <fullName evidence="20">Bromodomain PHD finger transcription factor</fullName>
    </submittedName>
</protein>
<dbReference type="HOGENOM" id="CLU_000284_1_0_1"/>
<feature type="domain" description="DDT" evidence="19">
    <location>
        <begin position="245"/>
        <end position="305"/>
    </location>
</feature>
<feature type="compositionally biased region" description="Pro residues" evidence="16">
    <location>
        <begin position="79"/>
        <end position="90"/>
    </location>
</feature>
<dbReference type="eggNOG" id="KOG1827">
    <property type="taxonomic scope" value="Eukaryota"/>
</dbReference>
<feature type="coiled-coil region" evidence="15">
    <location>
        <begin position="2029"/>
        <end position="2056"/>
    </location>
</feature>
<dbReference type="GO" id="GO:0045944">
    <property type="term" value="P:positive regulation of transcription by RNA polymerase II"/>
    <property type="evidence" value="ECO:0007669"/>
    <property type="project" value="Ensembl"/>
</dbReference>
<name>F1N3U7_BOVIN</name>
<evidence type="ECO:0000256" key="8">
    <source>
        <dbReference type="ARBA" id="ARBA00023015"/>
    </source>
</evidence>
<dbReference type="PROSITE" id="PS50016">
    <property type="entry name" value="ZF_PHD_2"/>
    <property type="match status" value="2"/>
</dbReference>
<keyword evidence="8" id="KW-0805">Transcription regulation</keyword>
<feature type="region of interest" description="Disordered" evidence="16">
    <location>
        <begin position="1373"/>
        <end position="1538"/>
    </location>
</feature>
<feature type="compositionally biased region" description="Pro residues" evidence="16">
    <location>
        <begin position="2386"/>
        <end position="2407"/>
    </location>
</feature>
<evidence type="ECO:0000256" key="7">
    <source>
        <dbReference type="ARBA" id="ARBA00022853"/>
    </source>
</evidence>
<evidence type="ECO:0000256" key="3">
    <source>
        <dbReference type="ARBA" id="ARBA00022723"/>
    </source>
</evidence>
<feature type="compositionally biased region" description="Low complexity" evidence="16">
    <location>
        <begin position="2520"/>
        <end position="2545"/>
    </location>
</feature>
<dbReference type="InterPro" id="IPR018359">
    <property type="entry name" value="Bromodomain_CS"/>
</dbReference>
<keyword evidence="6" id="KW-0862">Zinc</keyword>
<feature type="compositionally biased region" description="Low complexity" evidence="16">
    <location>
        <begin position="715"/>
        <end position="729"/>
    </location>
</feature>
<feature type="compositionally biased region" description="Pro residues" evidence="16">
    <location>
        <begin position="22"/>
        <end position="34"/>
    </location>
</feature>
<dbReference type="eggNOG" id="KOG1473">
    <property type="taxonomic scope" value="Eukaryota"/>
</dbReference>
<dbReference type="Ensembl" id="ENSBTAT00000019440.7">
    <property type="protein sequence ID" value="ENSBTAP00000019440.7"/>
    <property type="gene ID" value="ENSBTAG00000014598.8"/>
</dbReference>
<evidence type="ECO:0000259" key="19">
    <source>
        <dbReference type="PROSITE" id="PS50827"/>
    </source>
</evidence>
<dbReference type="PRINTS" id="PR00503">
    <property type="entry name" value="BROMODOMAIN"/>
</dbReference>
<evidence type="ECO:0000259" key="18">
    <source>
        <dbReference type="PROSITE" id="PS50016"/>
    </source>
</evidence>
<feature type="compositionally biased region" description="Basic residues" evidence="16">
    <location>
        <begin position="210"/>
        <end position="220"/>
    </location>
</feature>
<dbReference type="Pfam" id="PF02791">
    <property type="entry name" value="DDT"/>
    <property type="match status" value="1"/>
</dbReference>
<feature type="domain" description="PHD-type" evidence="18">
    <location>
        <begin position="395"/>
        <end position="442"/>
    </location>
</feature>
<reference evidence="20" key="1">
    <citation type="submission" date="2018-03" db="EMBL/GenBank/DDBJ databases">
        <title>ARS-UCD1.2.</title>
        <authorList>
            <person name="Rosen B.D."/>
            <person name="Bickhart D.M."/>
            <person name="Koren S."/>
            <person name="Schnabel R.D."/>
            <person name="Hall R."/>
            <person name="Zimin A."/>
            <person name="Dreischer C."/>
            <person name="Schultheiss S."/>
            <person name="Schroeder S.G."/>
            <person name="Elsik C.G."/>
            <person name="Couldrey C."/>
            <person name="Liu G.E."/>
            <person name="Van Tassell C.P."/>
            <person name="Phillippy A.M."/>
            <person name="Smith T.P.L."/>
            <person name="Medrano J.F."/>
        </authorList>
    </citation>
    <scope>NUCLEOTIDE SEQUENCE [LARGE SCALE GENOMIC DNA]</scope>
    <source>
        <strain evidence="20">Hereford</strain>
    </source>
</reference>
<evidence type="ECO:0000256" key="11">
    <source>
        <dbReference type="ARBA" id="ARBA00023163"/>
    </source>
</evidence>
<dbReference type="OrthoDB" id="784962at2759"/>
<dbReference type="GO" id="GO:0001892">
    <property type="term" value="P:embryonic placenta development"/>
    <property type="evidence" value="ECO:0007669"/>
    <property type="project" value="Ensembl"/>
</dbReference>
<feature type="compositionally biased region" description="Gly residues" evidence="16">
    <location>
        <begin position="94"/>
        <end position="113"/>
    </location>
</feature>
<dbReference type="InterPro" id="IPR018501">
    <property type="entry name" value="DDT_dom"/>
</dbReference>
<dbReference type="Pfam" id="PF15613">
    <property type="entry name" value="WSD"/>
    <property type="match status" value="1"/>
</dbReference>
<dbReference type="PANTHER" id="PTHR45975">
    <property type="entry name" value="NUCLEOSOME-REMODELING FACTOR SUBUNIT BPTF"/>
    <property type="match status" value="1"/>
</dbReference>
<feature type="region of interest" description="Disordered" evidence="16">
    <location>
        <begin position="2806"/>
        <end position="2867"/>
    </location>
</feature>
<proteinExistence type="predicted"/>
<dbReference type="PaxDb" id="9913-ENSBTAP00000019440"/>
<dbReference type="InterPro" id="IPR001487">
    <property type="entry name" value="Bromodomain"/>
</dbReference>
<feature type="compositionally biased region" description="Basic and acidic residues" evidence="16">
    <location>
        <begin position="1207"/>
        <end position="1218"/>
    </location>
</feature>
<dbReference type="PROSITE" id="PS50014">
    <property type="entry name" value="BROMODOMAIN_2"/>
    <property type="match status" value="1"/>
</dbReference>
<dbReference type="GO" id="GO:0009952">
    <property type="term" value="P:anterior/posterior pattern specification"/>
    <property type="evidence" value="ECO:0007669"/>
    <property type="project" value="Ensembl"/>
</dbReference>
<dbReference type="CDD" id="cd15559">
    <property type="entry name" value="PHD1_BPTF"/>
    <property type="match status" value="1"/>
</dbReference>
<accession>F1N3U7</accession>
<evidence type="ECO:0000256" key="9">
    <source>
        <dbReference type="ARBA" id="ARBA00023054"/>
    </source>
</evidence>
<feature type="compositionally biased region" description="Pro residues" evidence="16">
    <location>
        <begin position="2808"/>
        <end position="2829"/>
    </location>
</feature>
<feature type="compositionally biased region" description="Polar residues" evidence="16">
    <location>
        <begin position="1376"/>
        <end position="1385"/>
    </location>
</feature>
<dbReference type="Pfam" id="PF00628">
    <property type="entry name" value="PHD"/>
    <property type="match status" value="2"/>
</dbReference>
<feature type="region of interest" description="Disordered" evidence="16">
    <location>
        <begin position="1675"/>
        <end position="1709"/>
    </location>
</feature>
<evidence type="ECO:0000256" key="2">
    <source>
        <dbReference type="ARBA" id="ARBA00022553"/>
    </source>
</evidence>
<dbReference type="SUPFAM" id="SSF57903">
    <property type="entry name" value="FYVE/PHD zinc finger"/>
    <property type="match status" value="2"/>
</dbReference>
<evidence type="ECO:0000256" key="4">
    <source>
        <dbReference type="ARBA" id="ARBA00022737"/>
    </source>
</evidence>
<feature type="compositionally biased region" description="Polar residues" evidence="16">
    <location>
        <begin position="1250"/>
        <end position="1263"/>
    </location>
</feature>
<feature type="compositionally biased region" description="Polar residues" evidence="16">
    <location>
        <begin position="1303"/>
        <end position="1318"/>
    </location>
</feature>
<feature type="coiled-coil region" evidence="15">
    <location>
        <begin position="2633"/>
        <end position="2663"/>
    </location>
</feature>
<sequence>MRGRRGRPPKQPAAPAAERCAPAPPPPPPPPPTSGPIGGLRSRHRGSSRGRWAAAQAEVAPKTRLSSPRGGSSSRRKPPPPPPPPAPPSTSAPGRGGRGGGGGRTGGGGGGGHLARTTPARRAVNKVVYDDHESEEEEEEEDMVSEEEEEEEDGDAEETQDSEDEEEDEMEEDDDDSDYPEEMEDDDDDDASYCTESSFRSHSTYSSTPGRRKPRVHRPRSPILEEKDIPPLEFPKSSEDLMVPNEHIMNVIAIYEVLRNFGTVLRLSPFRFEDFCAALVSQEQCTLMAEMHVVLLKAVLREEDTSNTTFGPADLKDSVNSTLYFIDGMTWPEVLRVYCESDKEYHHVLPYQEAEDYPYGPVENKIKVLQFLVDQFLTTNIAREELMSEGVIQYDDHCRVCHKLGDLLCCETCSAVYHLECVKPPLEEVPEDEWQCEVCVAHKVPGVTDCVAEIQKNKPYIRHEPIGYDRSRRKYWFLNRRLIIEEDTENENEKKIWYYSTKVQLAELIDCLDKDYWEAELCKILEEMREEIHRHMDITEDLTNKARGSNKSFLAAANEEILESIRAKKGDIDIVKSPEEIDKDKNETETSNSKDAEKSREEFEDQIVEKDSDDKTPDDVDPEQGKSEEPTEVGDKGNSVSANLGDNTTNASSEETVPSEGRSPMGCVSETHDSSNMAEKKVASELPQDVPEEPNKTCDSSNPSATTASIQPNLEHSNSSSELSSSQSEPAKAADDPENGERESHTPVSIQEEIGDFKSEKSNGEISESPGGGRGASGSTRIITRLRNPDSKLSQLKSQQVAAAAHEANKLFKEGKEVLVVNSQGEISRLSTKKEVVMKGNINNYFKLGQEGKYRVYHNQYSTNSFALNKHQHREDHDKRRHLAHKFCLTPAGEFKWNGSVHGSKVLTISTLRLTITQLENNIPSSFLHPNWASHRANWIKAVQMCSKPREFALALAILECAVKPVVMLPIWRESLGHTRLHRMTSIEREEKEKVKKKEKKQEEEETMQQATWVKYTFPVKHQVWKQKGEEYRVTGYGGWSWISKTHVYRFVPKLPGNTNVHYRKSVEGVKNNMDENMDESDRRKSPRSPKKIKTEPDSEKGEVKDSDAAKGADQSEMDISKVTEKKDQDVKEVLDSDNDKSFKEEPMEIDDDVKTESHLNCQESSQVDVVNVSEGFHLRTSYKKKIKSSKLDGLLERRIKQFTLEEKQRHEKMKLEGGIKGSGKTPTSSVKSLSESPVITKVKEGCQSDLLTQEQSSNTSNNKSEDSTRGCSQSDSSILGITDPDHTANKLYSKDQMLEDVSIQSADTHCQKQNSVRNDMDEGLSDPASEGQEPSKMKTKGTDFLIDDPKLASADEIGTLIYKNRKPFIQEDNDTTVCPSQSPLLPSVPKSTDDRDIPSLSKAVDFEGKLGCDSEYNSTLENSSDTMSVQDSSEEDMIVQNSNESISEQLITQEQGSEGFEPLKREFVSDKTTGSCDDRLQSKVNDANGRKPSQDQKLEDRPLNKCIDQNSLKSVTDKKNNENRESEKKGQKASTFQINGKDNKAKVYLKGECLRDISESKIGSGDIEPKVNNINKIIPENDIKPLTVKESTVKPFMNGDVIMEDFNEKNNLETKSCLLRSSDAEGDYHDSLETLPSTKESESAQAAMPLPSCPEGSSSNQVEDMEIDISKVKKVTSSPVTSGEESNLSNDFIDENGLPTNKDENVNGEPKRKTVITEVTTMTSTVATESKTVIKVAKGDKQTVVSSTENCAKSTVTTTTTTVTKLSTPSAGSDVDIISVKEQSKTVVTTTVTDSLTTAGGTLVTSMTVSKEYSTRDKVKLMKFSRPKKTRSGTALPSYRKFITKSSKKSIFVLPNDDLKKLARKGGIREVPYFNYNAKPALDIWPYPSPRPTFGITWRYRLQTVKSLAGVSLMLRLLWASLRWDDMAAKAPPGGGTTRTETSETEITTTEIIKRRDVGPYGIRSEYCIRKIICPIGVPEAPKETPTPQRKGLRSSALRPKRPETPKQTGPVIIETWVAEEELELWEIRAFAERVEKEKAQAVEQQAKKRLEQQKPTVIAASTTSPTNSTTSTISPAQKVMVAPISGSVTTGTKMVLTTKVGSPATVTFQQNKNFHQTFATWVKQGQSNSGVVQVQQKVLGIIPSSTGASQQTFTSFQPRTATVTIRPNTSGSGGTTTTSQVITGPQIRPGMTVIRTPLQQSTLGKAIIRTPVMVQPGAPQQVVTQIIRGQPVSTAISAPSTVSSTPAQKGLSSGTSTANLQPSTSQPPRPQQGQVKLTMAQLTQLTQGHGGNQGLTVVIQGQGQTTGQLQLIPQGVTILPGPGQQLMQAAMPNGTVQRFLFTPLATTAATTSSTTTTVSTTAAGTSEQRQSKLSSPTQVQPAKSLPPAPPSSVSPPEAQPQPAQPAQPSAQPSAQPQPQTQSPSPAQPETQTQPEVQTQTTVASHVPPEAQPTQAQSSKPQVAGQCPPQSNVQGQSPARVQSPPQTRVRPSTPSQVSPGQQAQGQTPASQPIPIQPHTSLPTPSQGQPQSQPQVQSSTQTLSPGQTLSQVAVSSPPRPPLQVPQPQPQVLAVPQLPPQVQVLSQIQPQVVAQIQAQQGGVPQQIKLQLPVQIQQSSPVQTHHIQNVVAVQAASVQEQLQRVQQLRDQQQKKKQQQIEIKREHTLQASNQSEIIQKQVVMKHNAVIEHLKQKKTMTPAEREENQRMIVCNQVMKYILDKIDKEEKQAAKKRKREESVEQKRSKQNASKLSALLFKHKEQLKAEILKKRALLDKDLQIEVQEELKRDLKIKKEKDMVQATAVAATCPAAPPAPPAPPPSPPPPPPPQHPGPLATATTTLPVASQKRKREEERDSNSKSKKKKMISTTSKETKKDTKLYCICKTPYDESKFYIGCDRCQNWYHGRCVGILQSEAELIDEYVCPQCQSTEDAMTVLTPLTEKDYEGLKRVLRSLQAHKMAWPFLEPVDPNDAPDYYGVIKEPMDLATMEERVQRRYYEKLTEFVADMTKIFDNCRYYNPSDSPFYQCAEVLESFFVQKLKGFKASRSHNNKLQSTAS</sequence>
<dbReference type="InterPro" id="IPR011011">
    <property type="entry name" value="Znf_FYVE_PHD"/>
</dbReference>
<dbReference type="PROSITE" id="PS00633">
    <property type="entry name" value="BROMODOMAIN_1"/>
    <property type="match status" value="1"/>
</dbReference>
<feature type="region of interest" description="Disordered" evidence="16">
    <location>
        <begin position="987"/>
        <end position="1006"/>
    </location>
</feature>
<dbReference type="GO" id="GO:0007420">
    <property type="term" value="P:brain development"/>
    <property type="evidence" value="ECO:0007669"/>
    <property type="project" value="Ensembl"/>
</dbReference>
<dbReference type="InterPro" id="IPR013083">
    <property type="entry name" value="Znf_RING/FYVE/PHD"/>
</dbReference>
<feature type="compositionally biased region" description="Basic and acidic residues" evidence="16">
    <location>
        <begin position="1119"/>
        <end position="1157"/>
    </location>
</feature>
<feature type="compositionally biased region" description="Basic and acidic residues" evidence="16">
    <location>
        <begin position="1093"/>
        <end position="1111"/>
    </location>
</feature>
<feature type="compositionally biased region" description="Polar residues" evidence="16">
    <location>
        <begin position="1416"/>
        <end position="1432"/>
    </location>
</feature>
<dbReference type="eggNOG" id="KOG1632">
    <property type="taxonomic scope" value="Eukaryota"/>
</dbReference>
<feature type="domain" description="Bromo" evidence="17">
    <location>
        <begin position="2953"/>
        <end position="3023"/>
    </location>
</feature>
<feature type="region of interest" description="Disordered" evidence="16">
    <location>
        <begin position="1629"/>
        <end position="1661"/>
    </location>
</feature>
<keyword evidence="5 14" id="KW-0863">Zinc-finger</keyword>
<feature type="compositionally biased region" description="Polar residues" evidence="16">
    <location>
        <begin position="1676"/>
        <end position="1691"/>
    </location>
</feature>
<feature type="compositionally biased region" description="Polar residues" evidence="16">
    <location>
        <begin position="2453"/>
        <end position="2462"/>
    </location>
</feature>
<keyword evidence="2" id="KW-0597">Phosphoprotein</keyword>
<evidence type="ECO:0000313" key="22">
    <source>
        <dbReference type="VGNC" id="VGNC:26550"/>
    </source>
</evidence>
<feature type="compositionally biased region" description="Low complexity" evidence="16">
    <location>
        <begin position="2408"/>
        <end position="2445"/>
    </location>
</feature>
<dbReference type="GO" id="GO:0016589">
    <property type="term" value="C:NURF complex"/>
    <property type="evidence" value="ECO:0007669"/>
    <property type="project" value="Ensembl"/>
</dbReference>
<dbReference type="GO" id="GO:0005654">
    <property type="term" value="C:nucleoplasm"/>
    <property type="evidence" value="ECO:0007669"/>
    <property type="project" value="Ensembl"/>
</dbReference>
<keyword evidence="12" id="KW-0539">Nucleus</keyword>
<dbReference type="GO" id="GO:0006338">
    <property type="term" value="P:chromatin remodeling"/>
    <property type="evidence" value="ECO:0007669"/>
    <property type="project" value="Ensembl"/>
</dbReference>
<dbReference type="PANTHER" id="PTHR45975:SF2">
    <property type="entry name" value="NUCLEOSOME-REMODELING FACTOR SUBUNIT BPTF"/>
    <property type="match status" value="1"/>
</dbReference>
<feature type="region of interest" description="Disordered" evidence="16">
    <location>
        <begin position="1303"/>
        <end position="1345"/>
    </location>
</feature>
<reference evidence="20" key="2">
    <citation type="submission" date="2025-08" db="UniProtKB">
        <authorList>
            <consortium name="Ensembl"/>
        </authorList>
    </citation>
    <scope>IDENTIFICATION</scope>
    <source>
        <strain evidence="20">Hereford</strain>
    </source>
</reference>
<feature type="compositionally biased region" description="Basic and acidic residues" evidence="16">
    <location>
        <begin position="732"/>
        <end position="745"/>
    </location>
</feature>